<dbReference type="OrthoDB" id="5350472at2759"/>
<keyword evidence="3" id="KW-1185">Reference proteome</keyword>
<dbReference type="AlphaFoldDB" id="A0A2K0WPE3"/>
<sequence>MAPLMNFVGKKLVDLYEFDLEKVEKSQEQEVRMLLIETLLKRSPLDKNDIDQVKQHVKAENYEPRKGDRLTGVIDKDFEPAQHIYRRQTGEKKPGTNTRPWAKIDVNLAPDWRHSYPYRPGVVELPYWSHYDLLGLFLSLMGPAQPNSDRYNFFLPLTAVYTRWAFTIGGSRNYGDIRETSLQAMAFTSKPGHGPPPTIFQCTWLEGSDSQVDFSLGASMGGHNYGKRQVLGDWGTRLQKTRFALLNDWNRIKDSEWTNRKGKLVKFGFEMSPSIDAGRRSKFGNCGETYPFVHMLGTYRETAARKEVKGLALASAFLNIPALQKAYSLKEISVKEGERYKYFWAPCPNCKHLIAVATANLDNFLPWTNAPSDKDFKEGEGSKAKAEVKENGHLVSA</sequence>
<dbReference type="Proteomes" id="UP000236664">
    <property type="component" value="Unassembled WGS sequence"/>
</dbReference>
<protein>
    <submittedName>
        <fullName evidence="2">Uncharacterized protein</fullName>
    </submittedName>
</protein>
<feature type="region of interest" description="Disordered" evidence="1">
    <location>
        <begin position="375"/>
        <end position="397"/>
    </location>
</feature>
<evidence type="ECO:0000313" key="2">
    <source>
        <dbReference type="EMBL" id="PNP84156.1"/>
    </source>
</evidence>
<dbReference type="EMBL" id="MTQA01000047">
    <property type="protein sequence ID" value="PNP84156.1"/>
    <property type="molecule type" value="Genomic_DNA"/>
</dbReference>
<proteinExistence type="predicted"/>
<name>A0A2K0WPE3_GIBNY</name>
<gene>
    <name evidence="2" type="ORF">FNYG_02844</name>
</gene>
<evidence type="ECO:0000313" key="3">
    <source>
        <dbReference type="Proteomes" id="UP000236664"/>
    </source>
</evidence>
<evidence type="ECO:0000256" key="1">
    <source>
        <dbReference type="SAM" id="MobiDB-lite"/>
    </source>
</evidence>
<organism evidence="2 3">
    <name type="scientific">Gibberella nygamai</name>
    <name type="common">Bean root rot disease fungus</name>
    <name type="synonym">Fusarium nygamai</name>
    <dbReference type="NCBI Taxonomy" id="42673"/>
    <lineage>
        <taxon>Eukaryota</taxon>
        <taxon>Fungi</taxon>
        <taxon>Dikarya</taxon>
        <taxon>Ascomycota</taxon>
        <taxon>Pezizomycotina</taxon>
        <taxon>Sordariomycetes</taxon>
        <taxon>Hypocreomycetidae</taxon>
        <taxon>Hypocreales</taxon>
        <taxon>Nectriaceae</taxon>
        <taxon>Fusarium</taxon>
        <taxon>Fusarium fujikuroi species complex</taxon>
    </lineage>
</organism>
<comment type="caution">
    <text evidence="2">The sequence shown here is derived from an EMBL/GenBank/DDBJ whole genome shotgun (WGS) entry which is preliminary data.</text>
</comment>
<reference evidence="2 3" key="1">
    <citation type="submission" date="2017-06" db="EMBL/GenBank/DDBJ databases">
        <title>Genome of Fusarium nygamai isolate CS10214.</title>
        <authorList>
            <person name="Gardiner D.M."/>
            <person name="Obanor F."/>
            <person name="Kazan K."/>
        </authorList>
    </citation>
    <scope>NUCLEOTIDE SEQUENCE [LARGE SCALE GENOMIC DNA]</scope>
    <source>
        <strain evidence="2 3">CS10214</strain>
    </source>
</reference>
<accession>A0A2K0WPE3</accession>